<reference evidence="2 3" key="1">
    <citation type="journal article" date="2021" name="Int. J. Syst. Evol. Microbiol.">
        <title>Streptococcus vicugnae sp. nov., isolated from faeces of alpacas (Vicugna pacos) and cattle (Bos taurus), Streptococcus zalophi sp. nov., and Streptococcus pacificus sp. nov., isolated from respiratory tract of California sea lions (Zalophus californianus).</title>
        <authorList>
            <person name="Volokhov D.V."/>
            <person name="Zagorodnyaya T.A."/>
            <person name="Shen Z."/>
            <person name="Blom J."/>
            <person name="Furtak V.A."/>
            <person name="Eisenberg T."/>
            <person name="Fan P."/>
            <person name="Jeong K.C."/>
            <person name="Gao Y."/>
            <person name="Zhang S."/>
            <person name="Amselle M."/>
        </authorList>
    </citation>
    <scope>NUCLEOTIDE SEQUENCE [LARGE SCALE GENOMIC DNA]</scope>
    <source>
        <strain evidence="3">CSL7508-lung</strain>
    </source>
</reference>
<keyword evidence="1" id="KW-0472">Membrane</keyword>
<gene>
    <name evidence="2" type="ORF">JHK64_02395</name>
</gene>
<keyword evidence="3" id="KW-1185">Reference proteome</keyword>
<keyword evidence="1" id="KW-0812">Transmembrane</keyword>
<dbReference type="Proteomes" id="UP000644875">
    <property type="component" value="Unassembled WGS sequence"/>
</dbReference>
<dbReference type="EMBL" id="JAENBP010000002">
    <property type="protein sequence ID" value="MBJ8349484.1"/>
    <property type="molecule type" value="Genomic_DNA"/>
</dbReference>
<feature type="transmembrane region" description="Helical" evidence="1">
    <location>
        <begin position="27"/>
        <end position="47"/>
    </location>
</feature>
<feature type="transmembrane region" description="Helical" evidence="1">
    <location>
        <begin position="53"/>
        <end position="74"/>
    </location>
</feature>
<feature type="transmembrane region" description="Helical" evidence="1">
    <location>
        <begin position="107"/>
        <end position="127"/>
    </location>
</feature>
<evidence type="ECO:0000313" key="3">
    <source>
        <dbReference type="Proteomes" id="UP000644875"/>
    </source>
</evidence>
<protein>
    <recommendedName>
        <fullName evidence="4">DUF3278 domain-containing protein</fullName>
    </recommendedName>
</protein>
<comment type="caution">
    <text evidence="2">The sequence shown here is derived from an EMBL/GenBank/DDBJ whole genome shotgun (WGS) entry which is preliminary data.</text>
</comment>
<dbReference type="RefSeq" id="WP_199567408.1">
    <property type="nucleotide sequence ID" value="NZ_JAENBP010000002.1"/>
</dbReference>
<accession>A0A934UDB4</accession>
<sequence length="174" mass="19881">MMKNKHSNHSNNYPVIDERLKKSIGDVSTIIVVVTIIYLLVEAFYKYVTTKNILTTTWEIALLLLIVAIFLIGIKSNKEMTLPTSFLGKQLPTSQSIEAKRNRIKAYLIESVVTSAVITGLTFFFEFIGIEVKLSLSEYIASFLGLMVVYLILSYLLGEHNIKKYNKYMEELEK</sequence>
<evidence type="ECO:0000256" key="1">
    <source>
        <dbReference type="SAM" id="Phobius"/>
    </source>
</evidence>
<name>A0A934UDB4_9STRE</name>
<dbReference type="AlphaFoldDB" id="A0A934UDB4"/>
<proteinExistence type="predicted"/>
<organism evidence="2 3">
    <name type="scientific">Streptococcus zalophi</name>
    <dbReference type="NCBI Taxonomy" id="640031"/>
    <lineage>
        <taxon>Bacteria</taxon>
        <taxon>Bacillati</taxon>
        <taxon>Bacillota</taxon>
        <taxon>Bacilli</taxon>
        <taxon>Lactobacillales</taxon>
        <taxon>Streptococcaceae</taxon>
        <taxon>Streptococcus</taxon>
    </lineage>
</organism>
<evidence type="ECO:0008006" key="4">
    <source>
        <dbReference type="Google" id="ProtNLM"/>
    </source>
</evidence>
<keyword evidence="1" id="KW-1133">Transmembrane helix</keyword>
<evidence type="ECO:0000313" key="2">
    <source>
        <dbReference type="EMBL" id="MBJ8349484.1"/>
    </source>
</evidence>
<feature type="transmembrane region" description="Helical" evidence="1">
    <location>
        <begin position="139"/>
        <end position="158"/>
    </location>
</feature>